<name>A0A1G6U1H3_9SPHI</name>
<keyword evidence="2" id="KW-1133">Transmembrane helix</keyword>
<feature type="transmembrane region" description="Helical" evidence="2">
    <location>
        <begin position="6"/>
        <end position="28"/>
    </location>
</feature>
<dbReference type="PANTHER" id="PTHR34216:SF11">
    <property type="entry name" value="CHITOOLIGOSACCHARIDE DEACETYLASE"/>
    <property type="match status" value="1"/>
</dbReference>
<dbReference type="Pfam" id="PF01522">
    <property type="entry name" value="Polysacc_deac_1"/>
    <property type="match status" value="1"/>
</dbReference>
<sequence length="301" mass="33496">MLSSGVWASIVAVLLEGVCGLSAILTIINSTQLMKKLIIIFLLSNLCVQAQQQVKWPEHKKAAIVLTYDDALPSQLNNAVPELKRAGLKATFFLTSDIDSLSIPRWRKLAAAGFELGNHTVFHPCAGIDDNPVPSEPYSAYRIIREIEVMDRFLFAVDGKTKRTFAYPCAETFVGGKDYVDSLRKYTLVKYARVGGDSSAVITDFRKLDTLRVPSYGLDGGESGKQLVAFVKSVEEKGGLGVIMFHGIGGDYITVSREAHRELIRYLRQHNKTIWVPTFRQVLDEAYRQIKRPKASPSLTK</sequence>
<dbReference type="AlphaFoldDB" id="A0A1G6U1H3"/>
<protein>
    <submittedName>
        <fullName evidence="4">Peptidoglycan/xylan/chitin deacetylase, PgdA/CDA1 family</fullName>
    </submittedName>
</protein>
<dbReference type="CDD" id="cd10967">
    <property type="entry name" value="CE4_GLA_like_6s"/>
    <property type="match status" value="1"/>
</dbReference>
<dbReference type="Proteomes" id="UP000199072">
    <property type="component" value="Unassembled WGS sequence"/>
</dbReference>
<dbReference type="InterPro" id="IPR011330">
    <property type="entry name" value="Glyco_hydro/deAcase_b/a-brl"/>
</dbReference>
<gene>
    <name evidence="4" type="ORF">SAMN05216464_101496</name>
</gene>
<keyword evidence="2" id="KW-0472">Membrane</keyword>
<accession>A0A1G6U1H3</accession>
<evidence type="ECO:0000313" key="5">
    <source>
        <dbReference type="Proteomes" id="UP000199072"/>
    </source>
</evidence>
<dbReference type="GO" id="GO:0016810">
    <property type="term" value="F:hydrolase activity, acting on carbon-nitrogen (but not peptide) bonds"/>
    <property type="evidence" value="ECO:0007669"/>
    <property type="project" value="InterPro"/>
</dbReference>
<evidence type="ECO:0000313" key="4">
    <source>
        <dbReference type="EMBL" id="SDD35141.1"/>
    </source>
</evidence>
<evidence type="ECO:0000259" key="3">
    <source>
        <dbReference type="Pfam" id="PF01522"/>
    </source>
</evidence>
<dbReference type="Gene3D" id="3.20.20.370">
    <property type="entry name" value="Glycoside hydrolase/deacetylase"/>
    <property type="match status" value="1"/>
</dbReference>
<keyword evidence="5" id="KW-1185">Reference proteome</keyword>
<proteinExistence type="predicted"/>
<dbReference type="InterPro" id="IPR002509">
    <property type="entry name" value="NODB_dom"/>
</dbReference>
<keyword evidence="2" id="KW-0812">Transmembrane</keyword>
<dbReference type="GO" id="GO:0005975">
    <property type="term" value="P:carbohydrate metabolic process"/>
    <property type="evidence" value="ECO:0007669"/>
    <property type="project" value="InterPro"/>
</dbReference>
<evidence type="ECO:0000256" key="1">
    <source>
        <dbReference type="ARBA" id="ARBA00022729"/>
    </source>
</evidence>
<organism evidence="4 5">
    <name type="scientific">Mucilaginibacter pineti</name>
    <dbReference type="NCBI Taxonomy" id="1391627"/>
    <lineage>
        <taxon>Bacteria</taxon>
        <taxon>Pseudomonadati</taxon>
        <taxon>Bacteroidota</taxon>
        <taxon>Sphingobacteriia</taxon>
        <taxon>Sphingobacteriales</taxon>
        <taxon>Sphingobacteriaceae</taxon>
        <taxon>Mucilaginibacter</taxon>
    </lineage>
</organism>
<feature type="domain" description="NodB homology" evidence="3">
    <location>
        <begin position="59"/>
        <end position="170"/>
    </location>
</feature>
<dbReference type="STRING" id="1391627.SAMN05216464_101496"/>
<dbReference type="InterPro" id="IPR051398">
    <property type="entry name" value="Polysacch_Deacetylase"/>
</dbReference>
<reference evidence="4 5" key="1">
    <citation type="submission" date="2016-10" db="EMBL/GenBank/DDBJ databases">
        <authorList>
            <person name="de Groot N.N."/>
        </authorList>
    </citation>
    <scope>NUCLEOTIDE SEQUENCE [LARGE SCALE GENOMIC DNA]</scope>
    <source>
        <strain evidence="4 5">47C3B</strain>
    </source>
</reference>
<dbReference type="EMBL" id="FNAI01000001">
    <property type="protein sequence ID" value="SDD35141.1"/>
    <property type="molecule type" value="Genomic_DNA"/>
</dbReference>
<dbReference type="PANTHER" id="PTHR34216">
    <property type="match status" value="1"/>
</dbReference>
<keyword evidence="1" id="KW-0732">Signal</keyword>
<evidence type="ECO:0000256" key="2">
    <source>
        <dbReference type="SAM" id="Phobius"/>
    </source>
</evidence>
<dbReference type="SUPFAM" id="SSF88713">
    <property type="entry name" value="Glycoside hydrolase/deacetylase"/>
    <property type="match status" value="1"/>
</dbReference>